<protein>
    <submittedName>
        <fullName evidence="1">Uncharacterized protein</fullName>
    </submittedName>
</protein>
<comment type="caution">
    <text evidence="1">The sequence shown here is derived from an EMBL/GenBank/DDBJ whole genome shotgun (WGS) entry which is preliminary data.</text>
</comment>
<name>A0A8H4I1F6_ASPFM</name>
<evidence type="ECO:0000313" key="1">
    <source>
        <dbReference type="EMBL" id="KAH1898116.1"/>
    </source>
</evidence>
<dbReference type="AlphaFoldDB" id="A0A8H4I1F6"/>
<proteinExistence type="predicted"/>
<gene>
    <name evidence="1" type="ORF">KXV57_009758</name>
</gene>
<reference evidence="1" key="1">
    <citation type="submission" date="2021-08" db="EMBL/GenBank/DDBJ databases">
        <title>Global Aspergillus fumigatus from environmental and clinical sources.</title>
        <authorList>
            <person name="Barber A."/>
            <person name="Sae-Ong T."/>
        </authorList>
    </citation>
    <scope>NUCLEOTIDE SEQUENCE</scope>
    <source>
        <strain evidence="1">NRZ-2016-071</strain>
    </source>
</reference>
<sequence>MVDVDALNSELDQISDQYQSLFRRLNSESQRDVQIVALSLSIALSQLYQLAIFVRGDYNKRAFNVSGERDILVTKVREAFEQLAHASTTALENVSTLQSENVDLLAAKMHVFEQNVKAAHDETAAKIAGYKDAVSAASSAVEKQENAVREAKRSLETLLGKLEDARKTGDVVDGVVSMIVPIWGIIGLIDHTKSPGSVLLEGQIGAARQAVDNAQHTLDSAYRNAQASLDLLRGEQARLELQSVVLKRLGPLQSAIQSAITKAQELEKGLIPMKDSATEMVRRMNKLSSRAEDGAELSITKEESVSGILDVVELAIVEPNTAKQIKMILAELRNSWGPSPIPPAILSRLDELDGKAAKIAG</sequence>
<dbReference type="Proteomes" id="UP000813423">
    <property type="component" value="Unassembled WGS sequence"/>
</dbReference>
<evidence type="ECO:0000313" key="2">
    <source>
        <dbReference type="Proteomes" id="UP000813423"/>
    </source>
</evidence>
<organism evidence="1 2">
    <name type="scientific">Aspergillus fumigatus</name>
    <name type="common">Neosartorya fumigata</name>
    <dbReference type="NCBI Taxonomy" id="746128"/>
    <lineage>
        <taxon>Eukaryota</taxon>
        <taxon>Fungi</taxon>
        <taxon>Dikarya</taxon>
        <taxon>Ascomycota</taxon>
        <taxon>Pezizomycotina</taxon>
        <taxon>Eurotiomycetes</taxon>
        <taxon>Eurotiomycetidae</taxon>
        <taxon>Eurotiales</taxon>
        <taxon>Aspergillaceae</taxon>
        <taxon>Aspergillus</taxon>
        <taxon>Aspergillus subgen. Fumigati</taxon>
    </lineage>
</organism>
<dbReference type="EMBL" id="JAIBSC010000099">
    <property type="protein sequence ID" value="KAH1898116.1"/>
    <property type="molecule type" value="Genomic_DNA"/>
</dbReference>
<dbReference type="Gene3D" id="1.20.120.330">
    <property type="entry name" value="Nucleotidyltransferases domain 2"/>
    <property type="match status" value="1"/>
</dbReference>
<accession>A0A8H4I1F6</accession>
<dbReference type="SUPFAM" id="SSF58100">
    <property type="entry name" value="Bacterial hemolysins"/>
    <property type="match status" value="1"/>
</dbReference>